<reference evidence="1" key="1">
    <citation type="submission" date="2021-04" db="EMBL/GenBank/DDBJ databases">
        <title>Isolation of p-tert-butylphenol degrading bacteria Sphingobium phenoxybenzoativorans Tas13 from active sludge.</title>
        <authorList>
            <person name="Li Y."/>
        </authorList>
    </citation>
    <scope>NUCLEOTIDE SEQUENCE</scope>
    <source>
        <strain evidence="1">Tas13</strain>
    </source>
</reference>
<protein>
    <submittedName>
        <fullName evidence="1">Uncharacterized protein</fullName>
    </submittedName>
</protein>
<evidence type="ECO:0000313" key="1">
    <source>
        <dbReference type="EMBL" id="QUT07603.1"/>
    </source>
</evidence>
<dbReference type="KEGG" id="spph:KFK14_09520"/>
<name>A0A975Q3M1_9SPHN</name>
<accession>A0A975Q3M1</accession>
<evidence type="ECO:0000313" key="2">
    <source>
        <dbReference type="Proteomes" id="UP000681425"/>
    </source>
</evidence>
<keyword evidence="2" id="KW-1185">Reference proteome</keyword>
<proteinExistence type="predicted"/>
<dbReference type="EMBL" id="CP073910">
    <property type="protein sequence ID" value="QUT07603.1"/>
    <property type="molecule type" value="Genomic_DNA"/>
</dbReference>
<dbReference type="AlphaFoldDB" id="A0A975Q3M1"/>
<sequence length="118" mass="12761">MLACGRARFKVGSELVEGARSAQPHHAIALRPGAAARGTLAREFGHGAERRRVHARIIAMTMFGRQPIAARAGGRWGVAQAERGARQSMLGAGRDGGTPEKRRFEEGVAKKWFESDIV</sequence>
<gene>
    <name evidence="1" type="ORF">KFK14_09520</name>
</gene>
<dbReference type="Proteomes" id="UP000681425">
    <property type="component" value="Chromosome"/>
</dbReference>
<dbReference type="RefSeq" id="WP_156448033.1">
    <property type="nucleotide sequence ID" value="NZ_CP073910.1"/>
</dbReference>
<organism evidence="1 2">
    <name type="scientific">Sphingobium phenoxybenzoativorans</name>
    <dbReference type="NCBI Taxonomy" id="1592790"/>
    <lineage>
        <taxon>Bacteria</taxon>
        <taxon>Pseudomonadati</taxon>
        <taxon>Pseudomonadota</taxon>
        <taxon>Alphaproteobacteria</taxon>
        <taxon>Sphingomonadales</taxon>
        <taxon>Sphingomonadaceae</taxon>
        <taxon>Sphingobium</taxon>
    </lineage>
</organism>